<reference evidence="4" key="1">
    <citation type="journal article" date="2019" name="Int. J. Syst. Evol. Microbiol.">
        <title>The Global Catalogue of Microorganisms (GCM) 10K type strain sequencing project: providing services to taxonomists for standard genome sequencing and annotation.</title>
        <authorList>
            <consortium name="The Broad Institute Genomics Platform"/>
            <consortium name="The Broad Institute Genome Sequencing Center for Infectious Disease"/>
            <person name="Wu L."/>
            <person name="Ma J."/>
        </authorList>
    </citation>
    <scope>NUCLEOTIDE SEQUENCE [LARGE SCALE GENOMIC DNA]</scope>
    <source>
        <strain evidence="4">JCM 13244</strain>
    </source>
</reference>
<gene>
    <name evidence="3" type="ORF">GCM10009680_43280</name>
</gene>
<accession>A0ABP4U447</accession>
<organism evidence="3 4">
    <name type="scientific">Streptomyces yatensis</name>
    <dbReference type="NCBI Taxonomy" id="155177"/>
    <lineage>
        <taxon>Bacteria</taxon>
        <taxon>Bacillati</taxon>
        <taxon>Actinomycetota</taxon>
        <taxon>Actinomycetes</taxon>
        <taxon>Kitasatosporales</taxon>
        <taxon>Streptomycetaceae</taxon>
        <taxon>Streptomyces</taxon>
        <taxon>Streptomyces violaceusniger group</taxon>
    </lineage>
</organism>
<dbReference type="EMBL" id="BAAALR010000050">
    <property type="protein sequence ID" value="GAA1698412.1"/>
    <property type="molecule type" value="Genomic_DNA"/>
</dbReference>
<name>A0ABP4U447_9ACTN</name>
<evidence type="ECO:0000313" key="3">
    <source>
        <dbReference type="EMBL" id="GAA1698412.1"/>
    </source>
</evidence>
<sequence length="71" mass="7765">MPWTTRYIDATVAQPQAEGHEIREADIARLSPLKHRNLNLPGRYSFTASFPAGRRRPAPAARPGRAGAGRG</sequence>
<dbReference type="Proteomes" id="UP001499947">
    <property type="component" value="Unassembled WGS sequence"/>
</dbReference>
<evidence type="ECO:0000313" key="4">
    <source>
        <dbReference type="Proteomes" id="UP001499947"/>
    </source>
</evidence>
<feature type="region of interest" description="Disordered" evidence="1">
    <location>
        <begin position="46"/>
        <end position="71"/>
    </location>
</feature>
<evidence type="ECO:0000256" key="1">
    <source>
        <dbReference type="SAM" id="MobiDB-lite"/>
    </source>
</evidence>
<comment type="caution">
    <text evidence="3">The sequence shown here is derived from an EMBL/GenBank/DDBJ whole genome shotgun (WGS) entry which is preliminary data.</text>
</comment>
<dbReference type="Pfam" id="PF01526">
    <property type="entry name" value="DDE_Tnp_Tn3"/>
    <property type="match status" value="1"/>
</dbReference>
<dbReference type="InterPro" id="IPR002513">
    <property type="entry name" value="Tn3_Tnp_DDE_dom"/>
</dbReference>
<evidence type="ECO:0000259" key="2">
    <source>
        <dbReference type="Pfam" id="PF01526"/>
    </source>
</evidence>
<protein>
    <recommendedName>
        <fullName evidence="2">Tn3 transposase DDE domain-containing protein</fullName>
    </recommendedName>
</protein>
<keyword evidence="4" id="KW-1185">Reference proteome</keyword>
<feature type="domain" description="Tn3 transposase DDE" evidence="2">
    <location>
        <begin position="3"/>
        <end position="44"/>
    </location>
</feature>
<proteinExistence type="predicted"/>